<sequence length="130" mass="14641">MEMYRKKTRVSLKDLKCFICIEDENQTRYAMKTISKQNSAANMFTHHKPKPKPVKETVIVANGGVADMLKVGNATLVLSSESGYESYSYSDTSSSINDESPLSEDDFNQLIENHVELLNAFKESKLLAKK</sequence>
<organism evidence="1 2">
    <name type="scientific">Platanthera zijinensis</name>
    <dbReference type="NCBI Taxonomy" id="2320716"/>
    <lineage>
        <taxon>Eukaryota</taxon>
        <taxon>Viridiplantae</taxon>
        <taxon>Streptophyta</taxon>
        <taxon>Embryophyta</taxon>
        <taxon>Tracheophyta</taxon>
        <taxon>Spermatophyta</taxon>
        <taxon>Magnoliopsida</taxon>
        <taxon>Liliopsida</taxon>
        <taxon>Asparagales</taxon>
        <taxon>Orchidaceae</taxon>
        <taxon>Orchidoideae</taxon>
        <taxon>Orchideae</taxon>
        <taxon>Orchidinae</taxon>
        <taxon>Platanthera</taxon>
    </lineage>
</organism>
<proteinExistence type="predicted"/>
<dbReference type="Proteomes" id="UP001418222">
    <property type="component" value="Unassembled WGS sequence"/>
</dbReference>
<accession>A0AAP0G9H0</accession>
<protein>
    <submittedName>
        <fullName evidence="1">Uncharacterized protein</fullName>
    </submittedName>
</protein>
<evidence type="ECO:0000313" key="2">
    <source>
        <dbReference type="Proteomes" id="UP001418222"/>
    </source>
</evidence>
<dbReference type="AlphaFoldDB" id="A0AAP0G9H0"/>
<comment type="caution">
    <text evidence="1">The sequence shown here is derived from an EMBL/GenBank/DDBJ whole genome shotgun (WGS) entry which is preliminary data.</text>
</comment>
<gene>
    <name evidence="1" type="ORF">KSP39_PZI007423</name>
</gene>
<dbReference type="EMBL" id="JBBWWQ010000005">
    <property type="protein sequence ID" value="KAK8946639.1"/>
    <property type="molecule type" value="Genomic_DNA"/>
</dbReference>
<keyword evidence="2" id="KW-1185">Reference proteome</keyword>
<reference evidence="1 2" key="1">
    <citation type="journal article" date="2022" name="Nat. Plants">
        <title>Genomes of leafy and leafless Platanthera orchids illuminate the evolution of mycoheterotrophy.</title>
        <authorList>
            <person name="Li M.H."/>
            <person name="Liu K.W."/>
            <person name="Li Z."/>
            <person name="Lu H.C."/>
            <person name="Ye Q.L."/>
            <person name="Zhang D."/>
            <person name="Wang J.Y."/>
            <person name="Li Y.F."/>
            <person name="Zhong Z.M."/>
            <person name="Liu X."/>
            <person name="Yu X."/>
            <person name="Liu D.K."/>
            <person name="Tu X.D."/>
            <person name="Liu B."/>
            <person name="Hao Y."/>
            <person name="Liao X.Y."/>
            <person name="Jiang Y.T."/>
            <person name="Sun W.H."/>
            <person name="Chen J."/>
            <person name="Chen Y.Q."/>
            <person name="Ai Y."/>
            <person name="Zhai J.W."/>
            <person name="Wu S.S."/>
            <person name="Zhou Z."/>
            <person name="Hsiao Y.Y."/>
            <person name="Wu W.L."/>
            <person name="Chen Y.Y."/>
            <person name="Lin Y.F."/>
            <person name="Hsu J.L."/>
            <person name="Li C.Y."/>
            <person name="Wang Z.W."/>
            <person name="Zhao X."/>
            <person name="Zhong W.Y."/>
            <person name="Ma X.K."/>
            <person name="Ma L."/>
            <person name="Huang J."/>
            <person name="Chen G.Z."/>
            <person name="Huang M.Z."/>
            <person name="Huang L."/>
            <person name="Peng D.H."/>
            <person name="Luo Y.B."/>
            <person name="Zou S.Q."/>
            <person name="Chen S.P."/>
            <person name="Lan S."/>
            <person name="Tsai W.C."/>
            <person name="Van de Peer Y."/>
            <person name="Liu Z.J."/>
        </authorList>
    </citation>
    <scope>NUCLEOTIDE SEQUENCE [LARGE SCALE GENOMIC DNA]</scope>
    <source>
        <strain evidence="1">Lor287</strain>
    </source>
</reference>
<evidence type="ECO:0000313" key="1">
    <source>
        <dbReference type="EMBL" id="KAK8946639.1"/>
    </source>
</evidence>
<name>A0AAP0G9H0_9ASPA</name>